<dbReference type="PANTHER" id="PTHR14226:SF64">
    <property type="entry name" value="PNPLA DOMAIN-CONTAINING PROTEIN"/>
    <property type="match status" value="1"/>
</dbReference>
<feature type="short sequence motif" description="GXGXXG" evidence="4">
    <location>
        <begin position="158"/>
        <end position="163"/>
    </location>
</feature>
<evidence type="ECO:0000313" key="7">
    <source>
        <dbReference type="Proteomes" id="UP001300502"/>
    </source>
</evidence>
<keyword evidence="7" id="KW-1185">Reference proteome</keyword>
<gene>
    <name evidence="6" type="ORF">GAYE_PCTG10G0483</name>
</gene>
<proteinExistence type="predicted"/>
<dbReference type="InterPro" id="IPR016035">
    <property type="entry name" value="Acyl_Trfase/lysoPLipase"/>
</dbReference>
<organism evidence="6 7">
    <name type="scientific">Galdieria yellowstonensis</name>
    <dbReference type="NCBI Taxonomy" id="3028027"/>
    <lineage>
        <taxon>Eukaryota</taxon>
        <taxon>Rhodophyta</taxon>
        <taxon>Bangiophyceae</taxon>
        <taxon>Galdieriales</taxon>
        <taxon>Galdieriaceae</taxon>
        <taxon>Galdieria</taxon>
    </lineage>
</organism>
<dbReference type="InterPro" id="IPR002641">
    <property type="entry name" value="PNPLA_dom"/>
</dbReference>
<dbReference type="EMBL" id="JANCYU010000006">
    <property type="protein sequence ID" value="KAK4522593.1"/>
    <property type="molecule type" value="Genomic_DNA"/>
</dbReference>
<feature type="active site" description="Proton acceptor" evidence="4">
    <location>
        <position position="316"/>
    </location>
</feature>
<dbReference type="PROSITE" id="PS51635">
    <property type="entry name" value="PNPLA"/>
    <property type="match status" value="1"/>
</dbReference>
<comment type="caution">
    <text evidence="6">The sequence shown here is derived from an EMBL/GenBank/DDBJ whole genome shotgun (WGS) entry which is preliminary data.</text>
</comment>
<sequence>MTFGFLYQSVGVSSLFTQRSYADKSLYIRQFCGGYAFESTSSTRHQVRTVREHSFFRGRLPNRTASWCYTSGKNPIFFQTRILISQSRHISRKSDVVFASSGVSDPSEQSHSTSGDDLLHNNTVYCHPVLSVIKNRKLEASLPGERKDNFRVALCIEGGGMRGSIAAGMTAAIKYLNLENTFDVVYGSSAGAIIGAYFVSRQLPLYGTSVYYEDLCSRDFIRKRQLFYRYLQPNSKHVPVLDLDSLIDEVIVYSKPLDWDSFWKNCKVQPLKPVATSLTTLEAKILDNYQSFEELRQCLRASALVPGIAGEPVSIDGDVFADAILHEAIPLRSALREGATHVLVLRTRPQGARIPYKAGIYERLIAVPSFRSQKNFSAIQEFILSGRHRQIYYEDIERLKRAKTEVGPTPPYLYDLAVPRFKKQVGQLESRQDVIFKAVRDGFAVAYQELAGVSMEESERVATSIYTEEEFIRLKKQRERMRLQRDSWKRRLRSISLFKQTGALKRKNSTVSKSSFLDNESLTE</sequence>
<dbReference type="GO" id="GO:0016042">
    <property type="term" value="P:lipid catabolic process"/>
    <property type="evidence" value="ECO:0007669"/>
    <property type="project" value="UniProtKB-UniRule"/>
</dbReference>
<feature type="short sequence motif" description="GXSXG" evidence="4">
    <location>
        <begin position="187"/>
        <end position="191"/>
    </location>
</feature>
<dbReference type="AlphaFoldDB" id="A0AAV9I6I1"/>
<evidence type="ECO:0000256" key="3">
    <source>
        <dbReference type="ARBA" id="ARBA00023098"/>
    </source>
</evidence>
<dbReference type="Proteomes" id="UP001300502">
    <property type="component" value="Unassembled WGS sequence"/>
</dbReference>
<dbReference type="GO" id="GO:0052689">
    <property type="term" value="F:carboxylic ester hydrolase activity"/>
    <property type="evidence" value="ECO:0007669"/>
    <property type="project" value="UniProtKB-ARBA"/>
</dbReference>
<evidence type="ECO:0000256" key="2">
    <source>
        <dbReference type="ARBA" id="ARBA00022963"/>
    </source>
</evidence>
<keyword evidence="2 4" id="KW-0442">Lipid degradation</keyword>
<dbReference type="Gene3D" id="3.40.1090.10">
    <property type="entry name" value="Cytosolic phospholipase A2 catalytic domain"/>
    <property type="match status" value="1"/>
</dbReference>
<dbReference type="Pfam" id="PF01734">
    <property type="entry name" value="Patatin"/>
    <property type="match status" value="1"/>
</dbReference>
<evidence type="ECO:0000256" key="1">
    <source>
        <dbReference type="ARBA" id="ARBA00022801"/>
    </source>
</evidence>
<name>A0AAV9I6I1_9RHOD</name>
<dbReference type="SUPFAM" id="SSF52151">
    <property type="entry name" value="FabD/lysophospholipase-like"/>
    <property type="match status" value="1"/>
</dbReference>
<keyword evidence="3 4" id="KW-0443">Lipid metabolism</keyword>
<feature type="domain" description="PNPLA" evidence="5">
    <location>
        <begin position="154"/>
        <end position="329"/>
    </location>
</feature>
<feature type="active site" description="Nucleophile" evidence="4">
    <location>
        <position position="189"/>
    </location>
</feature>
<accession>A0AAV9I6I1</accession>
<evidence type="ECO:0000256" key="4">
    <source>
        <dbReference type="PROSITE-ProRule" id="PRU01161"/>
    </source>
</evidence>
<keyword evidence="1 4" id="KW-0378">Hydrolase</keyword>
<comment type="caution">
    <text evidence="4">Lacks conserved residue(s) required for the propagation of feature annotation.</text>
</comment>
<dbReference type="InterPro" id="IPR050301">
    <property type="entry name" value="NTE"/>
</dbReference>
<protein>
    <recommendedName>
        <fullName evidence="5">PNPLA domain-containing protein</fullName>
    </recommendedName>
</protein>
<evidence type="ECO:0000259" key="5">
    <source>
        <dbReference type="PROSITE" id="PS51635"/>
    </source>
</evidence>
<evidence type="ECO:0000313" key="6">
    <source>
        <dbReference type="EMBL" id="KAK4522593.1"/>
    </source>
</evidence>
<reference evidence="6 7" key="1">
    <citation type="submission" date="2022-07" db="EMBL/GenBank/DDBJ databases">
        <title>Genome-wide signatures of adaptation to extreme environments.</title>
        <authorList>
            <person name="Cho C.H."/>
            <person name="Yoon H.S."/>
        </authorList>
    </citation>
    <scope>NUCLEOTIDE SEQUENCE [LARGE SCALE GENOMIC DNA]</scope>
    <source>
        <strain evidence="6 7">108.79 E11</strain>
    </source>
</reference>
<dbReference type="GO" id="GO:0016298">
    <property type="term" value="F:lipase activity"/>
    <property type="evidence" value="ECO:0007669"/>
    <property type="project" value="UniProtKB-ARBA"/>
</dbReference>
<dbReference type="PANTHER" id="PTHR14226">
    <property type="entry name" value="NEUROPATHY TARGET ESTERASE/SWISS CHEESE D.MELANOGASTER"/>
    <property type="match status" value="1"/>
</dbReference>